<evidence type="ECO:0000313" key="2">
    <source>
        <dbReference type="Proteomes" id="UP000193920"/>
    </source>
</evidence>
<accession>A0A1Y1YG88</accession>
<evidence type="ECO:0000313" key="1">
    <source>
        <dbReference type="EMBL" id="ORX96997.1"/>
    </source>
</evidence>
<name>A0A1Y1YG88_9FUNG</name>
<gene>
    <name evidence="1" type="ORF">LY90DRAFT_709635</name>
</gene>
<protein>
    <submittedName>
        <fullName evidence="1">Uncharacterized protein</fullName>
    </submittedName>
</protein>
<organism evidence="1 2">
    <name type="scientific">Neocallimastix californiae</name>
    <dbReference type="NCBI Taxonomy" id="1754190"/>
    <lineage>
        <taxon>Eukaryota</taxon>
        <taxon>Fungi</taxon>
        <taxon>Fungi incertae sedis</taxon>
        <taxon>Chytridiomycota</taxon>
        <taxon>Chytridiomycota incertae sedis</taxon>
        <taxon>Neocallimastigomycetes</taxon>
        <taxon>Neocallimastigales</taxon>
        <taxon>Neocallimastigaceae</taxon>
        <taxon>Neocallimastix</taxon>
    </lineage>
</organism>
<sequence length="58" mass="6843">MDNIVNIPNLEKIDFKNNKIIDEEYDEKLKKLNEKMKNRSNTTTTITKIKTTTKTTIK</sequence>
<dbReference type="Proteomes" id="UP000193920">
    <property type="component" value="Unassembled WGS sequence"/>
</dbReference>
<feature type="non-terminal residue" evidence="1">
    <location>
        <position position="58"/>
    </location>
</feature>
<reference evidence="1 2" key="1">
    <citation type="submission" date="2016-08" db="EMBL/GenBank/DDBJ databases">
        <title>A Parts List for Fungal Cellulosomes Revealed by Comparative Genomics.</title>
        <authorList>
            <consortium name="DOE Joint Genome Institute"/>
            <person name="Haitjema C.H."/>
            <person name="Gilmore S.P."/>
            <person name="Henske J.K."/>
            <person name="Solomon K.V."/>
            <person name="De Groot R."/>
            <person name="Kuo A."/>
            <person name="Mondo S.J."/>
            <person name="Salamov A.A."/>
            <person name="Labutti K."/>
            <person name="Zhao Z."/>
            <person name="Chiniquy J."/>
            <person name="Barry K."/>
            <person name="Brewer H.M."/>
            <person name="Purvine S.O."/>
            <person name="Wright A.T."/>
            <person name="Boxma B."/>
            <person name="Van Alen T."/>
            <person name="Hackstein J.H."/>
            <person name="Baker S.E."/>
            <person name="Grigoriev I.V."/>
            <person name="O'Malley M.A."/>
        </authorList>
    </citation>
    <scope>NUCLEOTIDE SEQUENCE [LARGE SCALE GENOMIC DNA]</scope>
    <source>
        <strain evidence="1 2">G1</strain>
    </source>
</reference>
<dbReference type="EMBL" id="MCOG01000606">
    <property type="protein sequence ID" value="ORX96997.1"/>
    <property type="molecule type" value="Genomic_DNA"/>
</dbReference>
<keyword evidence="2" id="KW-1185">Reference proteome</keyword>
<comment type="caution">
    <text evidence="1">The sequence shown here is derived from an EMBL/GenBank/DDBJ whole genome shotgun (WGS) entry which is preliminary data.</text>
</comment>
<dbReference type="AlphaFoldDB" id="A0A1Y1YG88"/>
<proteinExistence type="predicted"/>